<gene>
    <name evidence="2" type="ORF">PtoMrB4_13220</name>
    <name evidence="3" type="ORF">R0G64_18820</name>
</gene>
<dbReference type="Proteomes" id="UP000501237">
    <property type="component" value="Chromosome"/>
</dbReference>
<evidence type="ECO:0000313" key="2">
    <source>
        <dbReference type="EMBL" id="BCA27345.1"/>
    </source>
</evidence>
<sequence>MAAKRFITLTALAACLLAGAPAFAEPSLAERRAITAYEQGVYVDQVKAIQAAAGYELPLDVQWNTIALPDQSANYAQDGFWTQIYFVPLQKALSAIAVDDMGKQALKAKLSKVVVRYDEATAPSSAYQDGVAFDGGVLNLNFRPFSNVDDVDARADAIRKALEAKL</sequence>
<proteinExistence type="predicted"/>
<organism evidence="2 4">
    <name type="scientific">Metapseudomonas otitidis</name>
    <dbReference type="NCBI Taxonomy" id="319939"/>
    <lineage>
        <taxon>Bacteria</taxon>
        <taxon>Pseudomonadati</taxon>
        <taxon>Pseudomonadota</taxon>
        <taxon>Gammaproteobacteria</taxon>
        <taxon>Pseudomonadales</taxon>
        <taxon>Pseudomonadaceae</taxon>
        <taxon>Metapseudomonas</taxon>
    </lineage>
</organism>
<evidence type="ECO:0000313" key="4">
    <source>
        <dbReference type="Proteomes" id="UP000501237"/>
    </source>
</evidence>
<protein>
    <submittedName>
        <fullName evidence="2">Uncharacterized protein</fullName>
    </submittedName>
</protein>
<dbReference type="GeneID" id="57396538"/>
<dbReference type="KEGG" id="poj:PtoMrB4_13220"/>
<reference evidence="2 4" key="1">
    <citation type="journal article" date="2020" name="Microbiol. Resour. Announc.">
        <title>Complete genome sequence of Pseudomonas otitidis strain MrB4, isolated from Lake Biwa in Japan.</title>
        <authorList>
            <person name="Miyazaki K."/>
            <person name="Hase E."/>
            <person name="Maruya T."/>
        </authorList>
    </citation>
    <scope>NUCLEOTIDE SEQUENCE [LARGE SCALE GENOMIC DNA]</scope>
    <source>
        <strain evidence="2 4">MrB4</strain>
    </source>
</reference>
<dbReference type="AlphaFoldDB" id="A0A679GB10"/>
<evidence type="ECO:0000256" key="1">
    <source>
        <dbReference type="SAM" id="SignalP"/>
    </source>
</evidence>
<dbReference type="Proteomes" id="UP001273935">
    <property type="component" value="Unassembled WGS sequence"/>
</dbReference>
<dbReference type="EMBL" id="AP022642">
    <property type="protein sequence ID" value="BCA27345.1"/>
    <property type="molecule type" value="Genomic_DNA"/>
</dbReference>
<reference evidence="3 5" key="2">
    <citation type="submission" date="2023-10" db="EMBL/GenBank/DDBJ databases">
        <title>Pseudomonas otitidis isolated from a paediatric patient with cystic fibrosis in Chile.</title>
        <authorList>
            <person name="Amsteins-Romero L."/>
            <person name="Opazo-Capurro A."/>
            <person name="Matus-Kohler M."/>
            <person name="Gonzalez-Rocha G."/>
        </authorList>
    </citation>
    <scope>NUCLEOTIDE SEQUENCE [LARGE SCALE GENOMIC DNA]</scope>
    <source>
        <strain evidence="3 5">P-714</strain>
    </source>
</reference>
<dbReference type="EMBL" id="JAWJUL010000076">
    <property type="protein sequence ID" value="MDV3441480.1"/>
    <property type="molecule type" value="Genomic_DNA"/>
</dbReference>
<dbReference type="RefSeq" id="WP_197939508.1">
    <property type="nucleotide sequence ID" value="NZ_AP022642.1"/>
</dbReference>
<evidence type="ECO:0000313" key="5">
    <source>
        <dbReference type="Proteomes" id="UP001273935"/>
    </source>
</evidence>
<keyword evidence="5" id="KW-1185">Reference proteome</keyword>
<keyword evidence="1" id="KW-0732">Signal</keyword>
<feature type="chain" id="PRO_5025439717" evidence="1">
    <location>
        <begin position="25"/>
        <end position="166"/>
    </location>
</feature>
<name>A0A679GB10_9GAMM</name>
<accession>A0A679GB10</accession>
<evidence type="ECO:0000313" key="3">
    <source>
        <dbReference type="EMBL" id="MDV3441480.1"/>
    </source>
</evidence>
<feature type="signal peptide" evidence="1">
    <location>
        <begin position="1"/>
        <end position="24"/>
    </location>
</feature>